<evidence type="ECO:0000256" key="9">
    <source>
        <dbReference type="ARBA" id="ARBA00033158"/>
    </source>
</evidence>
<dbReference type="InterPro" id="IPR053712">
    <property type="entry name" value="Bac_CellDiv_Activator"/>
</dbReference>
<dbReference type="InterPro" id="IPR036192">
    <property type="entry name" value="Cell_div_ZapA-like_sf"/>
</dbReference>
<comment type="subcellular location">
    <subcellularLocation>
        <location evidence="1">Cytoplasm</location>
    </subcellularLocation>
</comment>
<dbReference type="GO" id="GO:0032153">
    <property type="term" value="C:cell division site"/>
    <property type="evidence" value="ECO:0007669"/>
    <property type="project" value="TreeGrafter"/>
</dbReference>
<dbReference type="PANTHER" id="PTHR34981">
    <property type="entry name" value="CELL DIVISION PROTEIN ZAPA"/>
    <property type="match status" value="1"/>
</dbReference>
<protein>
    <recommendedName>
        <fullName evidence="2">Cell division protein ZapA</fullName>
    </recommendedName>
    <alternativeName>
        <fullName evidence="9">Z ring-associated protein ZapA</fullName>
    </alternativeName>
</protein>
<accession>A0A7C4GH80</accession>
<comment type="function">
    <text evidence="7">Activator of cell division through the inhibition of FtsZ GTPase activity, therefore promoting FtsZ assembly into bundles of protofilaments necessary for the formation of the division Z ring. It is recruited early at mid-cell but it is not essential for cell division.</text>
</comment>
<proteinExistence type="predicted"/>
<dbReference type="InterPro" id="IPR007838">
    <property type="entry name" value="Cell_div_ZapA-like"/>
</dbReference>
<comment type="subunit">
    <text evidence="8">Homodimer. Interacts with FtsZ.</text>
</comment>
<comment type="caution">
    <text evidence="10">The sequence shown here is derived from an EMBL/GenBank/DDBJ whole genome shotgun (WGS) entry which is preliminary data.</text>
</comment>
<evidence type="ECO:0000256" key="4">
    <source>
        <dbReference type="ARBA" id="ARBA00022618"/>
    </source>
</evidence>
<dbReference type="GO" id="GO:0030428">
    <property type="term" value="C:cell septum"/>
    <property type="evidence" value="ECO:0007669"/>
    <property type="project" value="TreeGrafter"/>
</dbReference>
<evidence type="ECO:0000256" key="1">
    <source>
        <dbReference type="ARBA" id="ARBA00004496"/>
    </source>
</evidence>
<gene>
    <name evidence="10" type="ORF">ENS41_07365</name>
</gene>
<dbReference type="SUPFAM" id="SSF102829">
    <property type="entry name" value="Cell division protein ZapA-like"/>
    <property type="match status" value="1"/>
</dbReference>
<keyword evidence="4 10" id="KW-0132">Cell division</keyword>
<evidence type="ECO:0000256" key="5">
    <source>
        <dbReference type="ARBA" id="ARBA00023210"/>
    </source>
</evidence>
<evidence type="ECO:0000256" key="3">
    <source>
        <dbReference type="ARBA" id="ARBA00022490"/>
    </source>
</evidence>
<dbReference type="Gene3D" id="6.10.250.790">
    <property type="match status" value="1"/>
</dbReference>
<evidence type="ECO:0000256" key="6">
    <source>
        <dbReference type="ARBA" id="ARBA00023306"/>
    </source>
</evidence>
<dbReference type="GO" id="GO:0043093">
    <property type="term" value="P:FtsZ-dependent cytokinesis"/>
    <property type="evidence" value="ECO:0007669"/>
    <property type="project" value="TreeGrafter"/>
</dbReference>
<evidence type="ECO:0000256" key="2">
    <source>
        <dbReference type="ARBA" id="ARBA00015195"/>
    </source>
</evidence>
<dbReference type="Pfam" id="PF05164">
    <property type="entry name" value="ZapA"/>
    <property type="match status" value="1"/>
</dbReference>
<evidence type="ECO:0000313" key="10">
    <source>
        <dbReference type="EMBL" id="HGK28755.1"/>
    </source>
</evidence>
<name>A0A7C4GH80_UNCW3</name>
<dbReference type="GO" id="GO:0000921">
    <property type="term" value="P:septin ring assembly"/>
    <property type="evidence" value="ECO:0007669"/>
    <property type="project" value="TreeGrafter"/>
</dbReference>
<sequence length="94" mass="10656">MQTFVVNVFGSEYNIRADREGGHIEKVARMVDAKMRELDRQFRQGSTSRTAVLACLSLVDEQLAGREQDVVRVRRRVGALIEKLENGIGPERPE</sequence>
<dbReference type="EMBL" id="DSUT01000154">
    <property type="protein sequence ID" value="HGK28755.1"/>
    <property type="molecule type" value="Genomic_DNA"/>
</dbReference>
<evidence type="ECO:0000256" key="7">
    <source>
        <dbReference type="ARBA" id="ARBA00024910"/>
    </source>
</evidence>
<keyword evidence="3" id="KW-0963">Cytoplasm</keyword>
<dbReference type="PANTHER" id="PTHR34981:SF1">
    <property type="entry name" value="CELL DIVISION PROTEIN ZAPA"/>
    <property type="match status" value="1"/>
</dbReference>
<organism evidence="10">
    <name type="scientific">candidate division WOR-3 bacterium</name>
    <dbReference type="NCBI Taxonomy" id="2052148"/>
    <lineage>
        <taxon>Bacteria</taxon>
        <taxon>Bacteria division WOR-3</taxon>
    </lineage>
</organism>
<keyword evidence="5" id="KW-0717">Septation</keyword>
<dbReference type="AlphaFoldDB" id="A0A7C4GH80"/>
<evidence type="ECO:0000256" key="8">
    <source>
        <dbReference type="ARBA" id="ARBA00026068"/>
    </source>
</evidence>
<dbReference type="GO" id="GO:0000917">
    <property type="term" value="P:division septum assembly"/>
    <property type="evidence" value="ECO:0007669"/>
    <property type="project" value="UniProtKB-KW"/>
</dbReference>
<reference evidence="10" key="1">
    <citation type="journal article" date="2020" name="mSystems">
        <title>Genome- and Community-Level Interaction Insights into Carbon Utilization and Element Cycling Functions of Hydrothermarchaeota in Hydrothermal Sediment.</title>
        <authorList>
            <person name="Zhou Z."/>
            <person name="Liu Y."/>
            <person name="Xu W."/>
            <person name="Pan J."/>
            <person name="Luo Z.H."/>
            <person name="Li M."/>
        </authorList>
    </citation>
    <scope>NUCLEOTIDE SEQUENCE [LARGE SCALE GENOMIC DNA]</scope>
    <source>
        <strain evidence="10">SpSt-488</strain>
    </source>
</reference>
<dbReference type="GO" id="GO:0005829">
    <property type="term" value="C:cytosol"/>
    <property type="evidence" value="ECO:0007669"/>
    <property type="project" value="TreeGrafter"/>
</dbReference>
<keyword evidence="6" id="KW-0131">Cell cycle</keyword>